<dbReference type="Gene3D" id="2.60.120.260">
    <property type="entry name" value="Galactose-binding domain-like"/>
    <property type="match status" value="1"/>
</dbReference>
<comment type="similarity">
    <text evidence="1">Belongs to the glycosyl hydrolase 2 family.</text>
</comment>
<accession>A0A1B1YFA8</accession>
<dbReference type="Gene3D" id="3.20.20.80">
    <property type="entry name" value="Glycosidases"/>
    <property type="match status" value="1"/>
</dbReference>
<dbReference type="Pfam" id="PF02836">
    <property type="entry name" value="Glyco_hydro_2_C"/>
    <property type="match status" value="1"/>
</dbReference>
<evidence type="ECO:0000256" key="4">
    <source>
        <dbReference type="ARBA" id="ARBA00022801"/>
    </source>
</evidence>
<evidence type="ECO:0000313" key="9">
    <source>
        <dbReference type="EMBL" id="ANW99452.1"/>
    </source>
</evidence>
<evidence type="ECO:0000256" key="5">
    <source>
        <dbReference type="ARBA" id="ARBA00023295"/>
    </source>
</evidence>
<protein>
    <recommendedName>
        <fullName evidence="3">Beta-glucuronidase</fullName>
        <ecNumber evidence="2">3.2.1.31</ecNumber>
    </recommendedName>
</protein>
<dbReference type="PANTHER" id="PTHR10066">
    <property type="entry name" value="BETA-GLUCURONIDASE"/>
    <property type="match status" value="1"/>
</dbReference>
<gene>
    <name evidence="9" type="ORF">CSTERTH_10650</name>
</gene>
<evidence type="ECO:0000256" key="2">
    <source>
        <dbReference type="ARBA" id="ARBA00012761"/>
    </source>
</evidence>
<dbReference type="AlphaFoldDB" id="A0A1B1YFA8"/>
<dbReference type="SUPFAM" id="SSF49303">
    <property type="entry name" value="beta-Galactosidase/glucuronidase domain"/>
    <property type="match status" value="1"/>
</dbReference>
<evidence type="ECO:0000256" key="1">
    <source>
        <dbReference type="ARBA" id="ARBA00007401"/>
    </source>
</evidence>
<keyword evidence="5" id="KW-0326">Glycosidase</keyword>
<dbReference type="InterPro" id="IPR006103">
    <property type="entry name" value="Glyco_hydro_2_cat"/>
</dbReference>
<dbReference type="InterPro" id="IPR036156">
    <property type="entry name" value="Beta-gal/glucu_dom_sf"/>
</dbReference>
<dbReference type="GO" id="GO:0004566">
    <property type="term" value="F:beta-glucuronidase activity"/>
    <property type="evidence" value="ECO:0007669"/>
    <property type="project" value="UniProtKB-EC"/>
</dbReference>
<evidence type="ECO:0000259" key="8">
    <source>
        <dbReference type="Pfam" id="PF02837"/>
    </source>
</evidence>
<dbReference type="InterPro" id="IPR006102">
    <property type="entry name" value="Ig-like_GH2"/>
</dbReference>
<dbReference type="InterPro" id="IPR008979">
    <property type="entry name" value="Galactose-bd-like_sf"/>
</dbReference>
<evidence type="ECO:0000256" key="3">
    <source>
        <dbReference type="ARBA" id="ARBA00016205"/>
    </source>
</evidence>
<evidence type="ECO:0000313" key="10">
    <source>
        <dbReference type="Proteomes" id="UP000092971"/>
    </source>
</evidence>
<sequence>MIRLFERHKKRRSFTLDGLWKFRTVPERKGFDEKWFECFPEDFTEVFVPSCWNNELGLYEYEGTAWYSKTFSVNKENVKIVFHGVTGFADVCLDGKHLGSHYGSFTPFSFNVTGISEGEHTIVVCVDNTHNDADTIPLSTVDWYHYGGIIRSVEINELENVWIENCKIYYTLDDDLKSARLNMKVRLKSADGVKRSDTLRIYINDSIIYEADVEIIGESEITVENLELNDVKLWDTENPYLYYVRFETEEDDLTERIGFRKIEIKNKVLYLNKKKIYLKGVNRHEDHPDWGVAFPVKLMKKDIDIIKNLGCNAIRGSHYPNSEAFLDYMDQEGLLFWEEIPMWGFPESVLKNPLVKERGLKMLEEMIERDYHHPCIIIWGLHNEIATHTEAGYNITKAFAEKVRSMDNSRLITYASYHPMDDVCFTFVDIISINQYFGWYYGEIETWAGFLEDFKSRLKGQGLEDKPIIVSEFGAAALYGEDTFECIKWSENYQEKLLNHTLKLFHDDPDIIGCYIWQYCDIRTAKEVGLTRARGFNNKGLVNEYRKPKLAYWSVKKIFKKQ</sequence>
<dbReference type="GO" id="GO:0019391">
    <property type="term" value="P:glucuronoside catabolic process"/>
    <property type="evidence" value="ECO:0007669"/>
    <property type="project" value="TreeGrafter"/>
</dbReference>
<dbReference type="InterPro" id="IPR017853">
    <property type="entry name" value="GH"/>
</dbReference>
<dbReference type="InterPro" id="IPR006104">
    <property type="entry name" value="Glyco_hydro_2_N"/>
</dbReference>
<dbReference type="RefSeq" id="WP_065821403.1">
    <property type="nucleotide sequence ID" value="NZ_CP014672.1"/>
</dbReference>
<dbReference type="Pfam" id="PF00703">
    <property type="entry name" value="Glyco_hydro_2"/>
    <property type="match status" value="1"/>
</dbReference>
<evidence type="ECO:0000259" key="7">
    <source>
        <dbReference type="Pfam" id="PF02836"/>
    </source>
</evidence>
<reference evidence="9 10" key="1">
    <citation type="submission" date="2016-02" db="EMBL/GenBank/DDBJ databases">
        <title>Comparison of Clostridium stercorarium subspecies using comparative genomics and transcriptomics.</title>
        <authorList>
            <person name="Schellenberg J."/>
            <person name="Thallinger G."/>
            <person name="Levin D.B."/>
            <person name="Zhang X."/>
            <person name="Alvare G."/>
            <person name="Fristensky B."/>
            <person name="Sparling R."/>
        </authorList>
    </citation>
    <scope>NUCLEOTIDE SEQUENCE [LARGE SCALE GENOMIC DNA]</scope>
    <source>
        <strain evidence="9 10">DSM 2910</strain>
    </source>
</reference>
<feature type="domain" description="Glycoside hydrolase family 2 immunoglobulin-like beta-sandwich" evidence="6">
    <location>
        <begin position="163"/>
        <end position="260"/>
    </location>
</feature>
<feature type="domain" description="Glycoside hydrolase family 2 catalytic" evidence="7">
    <location>
        <begin position="262"/>
        <end position="560"/>
    </location>
</feature>
<proteinExistence type="inferred from homology"/>
<dbReference type="Gene3D" id="2.60.40.10">
    <property type="entry name" value="Immunoglobulins"/>
    <property type="match status" value="1"/>
</dbReference>
<organism evidence="9 10">
    <name type="scientific">Thermoclostridium stercorarium subsp. thermolacticum DSM 2910</name>
    <dbReference type="NCBI Taxonomy" id="1121336"/>
    <lineage>
        <taxon>Bacteria</taxon>
        <taxon>Bacillati</taxon>
        <taxon>Bacillota</taxon>
        <taxon>Clostridia</taxon>
        <taxon>Eubacteriales</taxon>
        <taxon>Oscillospiraceae</taxon>
        <taxon>Thermoclostridium</taxon>
    </lineage>
</organism>
<dbReference type="EMBL" id="CP014672">
    <property type="protein sequence ID" value="ANW99452.1"/>
    <property type="molecule type" value="Genomic_DNA"/>
</dbReference>
<dbReference type="GO" id="GO:0030246">
    <property type="term" value="F:carbohydrate binding"/>
    <property type="evidence" value="ECO:0007669"/>
    <property type="project" value="TreeGrafter"/>
</dbReference>
<name>A0A1B1YFA8_THEST</name>
<dbReference type="EC" id="3.2.1.31" evidence="2"/>
<dbReference type="Proteomes" id="UP000092971">
    <property type="component" value="Chromosome"/>
</dbReference>
<feature type="domain" description="Glycosyl hydrolases family 2 sugar binding" evidence="8">
    <location>
        <begin position="16"/>
        <end position="155"/>
    </location>
</feature>
<dbReference type="GO" id="GO:0005975">
    <property type="term" value="P:carbohydrate metabolic process"/>
    <property type="evidence" value="ECO:0007669"/>
    <property type="project" value="InterPro"/>
</dbReference>
<evidence type="ECO:0000259" key="6">
    <source>
        <dbReference type="Pfam" id="PF00703"/>
    </source>
</evidence>
<dbReference type="PANTHER" id="PTHR10066:SF67">
    <property type="entry name" value="BETA-GLUCURONIDASE"/>
    <property type="match status" value="1"/>
</dbReference>
<dbReference type="InterPro" id="IPR013783">
    <property type="entry name" value="Ig-like_fold"/>
</dbReference>
<dbReference type="Pfam" id="PF02837">
    <property type="entry name" value="Glyco_hydro_2_N"/>
    <property type="match status" value="1"/>
</dbReference>
<keyword evidence="4" id="KW-0378">Hydrolase</keyword>
<dbReference type="PRINTS" id="PR00132">
    <property type="entry name" value="GLHYDRLASE2"/>
</dbReference>
<dbReference type="SUPFAM" id="SSF49785">
    <property type="entry name" value="Galactose-binding domain-like"/>
    <property type="match status" value="1"/>
</dbReference>
<dbReference type="InterPro" id="IPR006101">
    <property type="entry name" value="Glyco_hydro_2"/>
</dbReference>
<dbReference type="SUPFAM" id="SSF51445">
    <property type="entry name" value="(Trans)glycosidases"/>
    <property type="match status" value="1"/>
</dbReference>